<reference evidence="2" key="1">
    <citation type="journal article" date="2014" name="Int. J. Syst. Evol. Microbiol.">
        <title>Complete genome of a new Firmicutes species belonging to the dominant human colonic microbiota ('Ruminococcus bicirculans') reveals two chromosomes and a selective capacity to utilize plant glucans.</title>
        <authorList>
            <consortium name="NISC Comparative Sequencing Program"/>
            <person name="Wegmann U."/>
            <person name="Louis P."/>
            <person name="Goesmann A."/>
            <person name="Henrissat B."/>
            <person name="Duncan S.H."/>
            <person name="Flint H.J."/>
        </authorList>
    </citation>
    <scope>NUCLEOTIDE SEQUENCE</scope>
    <source>
        <strain evidence="2">NBRC 109915</strain>
    </source>
</reference>
<reference evidence="2" key="2">
    <citation type="submission" date="2023-01" db="EMBL/GenBank/DDBJ databases">
        <title>Draft genome sequence of Sulfitobacter pacificus strain NBRC 109915.</title>
        <authorList>
            <person name="Sun Q."/>
            <person name="Mori K."/>
        </authorList>
    </citation>
    <scope>NUCLEOTIDE SEQUENCE</scope>
    <source>
        <strain evidence="2">NBRC 109915</strain>
    </source>
</reference>
<proteinExistence type="predicted"/>
<evidence type="ECO:0000313" key="2">
    <source>
        <dbReference type="EMBL" id="GLQ27072.1"/>
    </source>
</evidence>
<evidence type="ECO:0000256" key="1">
    <source>
        <dbReference type="SAM" id="SignalP"/>
    </source>
</evidence>
<accession>A0ABQ5VJ26</accession>
<feature type="chain" id="PRO_5045591739" description="DUF4189 domain-containing protein" evidence="1">
    <location>
        <begin position="23"/>
        <end position="211"/>
    </location>
</feature>
<keyword evidence="1" id="KW-0732">Signal</keyword>
<dbReference type="EMBL" id="BSNL01000001">
    <property type="protein sequence ID" value="GLQ27072.1"/>
    <property type="molecule type" value="Genomic_DNA"/>
</dbReference>
<feature type="signal peptide" evidence="1">
    <location>
        <begin position="1"/>
        <end position="22"/>
    </location>
</feature>
<dbReference type="Proteomes" id="UP001161388">
    <property type="component" value="Unassembled WGS sequence"/>
</dbReference>
<dbReference type="RefSeq" id="WP_284372805.1">
    <property type="nucleotide sequence ID" value="NZ_BSNL01000001.1"/>
</dbReference>
<gene>
    <name evidence="2" type="ORF">GCM10007927_18750</name>
</gene>
<protein>
    <recommendedName>
        <fullName evidence="4">DUF4189 domain-containing protein</fullName>
    </recommendedName>
</protein>
<name>A0ABQ5VJ26_9RHOB</name>
<comment type="caution">
    <text evidence="2">The sequence shown here is derived from an EMBL/GenBank/DDBJ whole genome shotgun (WGS) entry which is preliminary data.</text>
</comment>
<evidence type="ECO:0000313" key="3">
    <source>
        <dbReference type="Proteomes" id="UP001161388"/>
    </source>
</evidence>
<keyword evidence="3" id="KW-1185">Reference proteome</keyword>
<sequence>MNKNGLTTILLLATLLSLPAQAEPKLFGNAVTMGKVPGIKLSAKQRRTLKWYASNKAYFGAFYVVEGTDHVFWTRNFHSMKIAREAAKTGCEIVSKSKSCVLHAVLYPKGMDPNGKGLDGLGQRTAKDFERKYPKRQKDGKFGAFAINGAYGYGASHGWDSAEEAREAALAYCKLDSSHGMAPIGIAGRKWVESKQIDKCRVVDTHIPSTD</sequence>
<organism evidence="2 3">
    <name type="scientific">Sulfitobacter pacificus</name>
    <dbReference type="NCBI Taxonomy" id="1499314"/>
    <lineage>
        <taxon>Bacteria</taxon>
        <taxon>Pseudomonadati</taxon>
        <taxon>Pseudomonadota</taxon>
        <taxon>Alphaproteobacteria</taxon>
        <taxon>Rhodobacterales</taxon>
        <taxon>Roseobacteraceae</taxon>
        <taxon>Sulfitobacter</taxon>
    </lineage>
</organism>
<evidence type="ECO:0008006" key="4">
    <source>
        <dbReference type="Google" id="ProtNLM"/>
    </source>
</evidence>